<dbReference type="PANTHER" id="PTHR43649">
    <property type="entry name" value="ARABINOSE-BINDING PROTEIN-RELATED"/>
    <property type="match status" value="1"/>
</dbReference>
<dbReference type="PROSITE" id="PS51318">
    <property type="entry name" value="TAT"/>
    <property type="match status" value="1"/>
</dbReference>
<protein>
    <submittedName>
        <fullName evidence="1">Lipoprotein LipO</fullName>
    </submittedName>
</protein>
<dbReference type="SUPFAM" id="SSF53850">
    <property type="entry name" value="Periplasmic binding protein-like II"/>
    <property type="match status" value="1"/>
</dbReference>
<dbReference type="Pfam" id="PF13416">
    <property type="entry name" value="SBP_bac_8"/>
    <property type="match status" value="1"/>
</dbReference>
<dbReference type="PANTHER" id="PTHR43649:SF17">
    <property type="entry name" value="ABC TRANSPORTER SOLUTE BINDING PROTEIN-SUGAR TRANSPORT"/>
    <property type="match status" value="1"/>
</dbReference>
<dbReference type="InterPro" id="IPR006059">
    <property type="entry name" value="SBP"/>
</dbReference>
<evidence type="ECO:0000313" key="1">
    <source>
        <dbReference type="EMBL" id="KJL29465.1"/>
    </source>
</evidence>
<dbReference type="PATRIC" id="fig|582680.7.peg.358"/>
<dbReference type="InterPro" id="IPR050490">
    <property type="entry name" value="Bact_solute-bd_prot1"/>
</dbReference>
<dbReference type="Proteomes" id="UP000033448">
    <property type="component" value="Unassembled WGS sequence"/>
</dbReference>
<keyword evidence="2" id="KW-1185">Reference proteome</keyword>
<dbReference type="Gene3D" id="3.40.190.10">
    <property type="entry name" value="Periplasmic binding protein-like II"/>
    <property type="match status" value="1"/>
</dbReference>
<name>A0A0F0LAY2_9MICO</name>
<reference evidence="1 2" key="1">
    <citation type="submission" date="2015-02" db="EMBL/GenBank/DDBJ databases">
        <title>Draft genome sequences of ten Microbacterium spp. with emphasis on heavy metal contaminated environments.</title>
        <authorList>
            <person name="Corretto E."/>
        </authorList>
    </citation>
    <scope>NUCLEOTIDE SEQUENCE [LARGE SCALE GENOMIC DNA]</scope>
    <source>
        <strain evidence="1 2">DSM 23848</strain>
    </source>
</reference>
<gene>
    <name evidence="1" type="primary">lipO</name>
    <name evidence="1" type="ORF">RL72_00342</name>
</gene>
<keyword evidence="1" id="KW-0449">Lipoprotein</keyword>
<dbReference type="AlphaFoldDB" id="A0A0F0LAY2"/>
<dbReference type="InterPro" id="IPR006311">
    <property type="entry name" value="TAT_signal"/>
</dbReference>
<accession>A0A0F0LAY2</accession>
<dbReference type="EMBL" id="JYIT01000048">
    <property type="protein sequence ID" value="KJL29465.1"/>
    <property type="molecule type" value="Genomic_DNA"/>
</dbReference>
<sequence length="553" mass="58067">MALETNRRTFLSFAALSVLGVVTAGSLAGCGTKGSLNASAASASVLPKHIPLKGITPDLAGTAEGVPAAFFNYPATPFRSVPAPFLKGQKITAITNIFGPPPTPAASNPAWQEINKRIGGTVEITAVSSDDYDTKLNTVIAGGDMPDLMLNDGAAIADIIGFLESACQDLTPFLAGDKAKDYPNLANIPQAFWKPAVQNGKLYGIPIPRGMTGGSGFINQTFFEAAGVTDTSTIKNADDYLALAKQLTGANRWALGSTKFGLIPFEHIFHVPFNWRLKNGTLVKDIETPEYLEMVSFVQKLYAAGCFAPGSEGWTKSQMSNAFISGQVAQIYDGLPAFGKPGGYQQTVPAANPANKVAPFIPFSATGGTATVWLDNIDFAWTMVKKGSADHIKQVLQVANFLAAPFGSEEYLLMNYGAEGTDYTRDGKGNPIPTSAAPLNTAVPWKYLAAGPNTLYSPQFPDAIRVLHDAYSKLVPIGVADPTVGLFSPTNAKQGLTIAKPVSDAVTNFIAGRGSLGDVKSAISTWKSAGGDTIRAEFQKALSGATASPSPSA</sequence>
<dbReference type="PROSITE" id="PS51257">
    <property type="entry name" value="PROKAR_LIPOPROTEIN"/>
    <property type="match status" value="1"/>
</dbReference>
<organism evidence="1 2">
    <name type="scientific">Microbacterium azadirachtae</name>
    <dbReference type="NCBI Taxonomy" id="582680"/>
    <lineage>
        <taxon>Bacteria</taxon>
        <taxon>Bacillati</taxon>
        <taxon>Actinomycetota</taxon>
        <taxon>Actinomycetes</taxon>
        <taxon>Micrococcales</taxon>
        <taxon>Microbacteriaceae</taxon>
        <taxon>Microbacterium</taxon>
    </lineage>
</organism>
<dbReference type="RefSeq" id="WP_169748193.1">
    <property type="nucleotide sequence ID" value="NZ_CP099706.1"/>
</dbReference>
<proteinExistence type="predicted"/>
<comment type="caution">
    <text evidence="1">The sequence shown here is derived from an EMBL/GenBank/DDBJ whole genome shotgun (WGS) entry which is preliminary data.</text>
</comment>
<evidence type="ECO:0000313" key="2">
    <source>
        <dbReference type="Proteomes" id="UP000033448"/>
    </source>
</evidence>